<organism evidence="1">
    <name type="scientific">Candidatus Methanomethylicus mesodigestus</name>
    <dbReference type="NCBI Taxonomy" id="1867258"/>
    <lineage>
        <taxon>Archaea</taxon>
        <taxon>Thermoproteota</taxon>
        <taxon>Methanosuratincolia</taxon>
        <taxon>Candidatus Methanomethylicales</taxon>
        <taxon>Candidatus Methanomethylicaceae</taxon>
        <taxon>Candidatus Methanomethylicus</taxon>
    </lineage>
</organism>
<sequence length="669" mass="75733">MKKILSLLLVLCLLSSFFATVVPVQSGQPKIYTPYDPAILGPEFREKDLPIDNSPDLISGSSSPSSDLVYLENKTWLVLDDYYGRYRFRDFGLVAEGDFTEIWVALNLSYPVGDPRPTPVITSSQVSYLLAEFENNIYPTLTNYFAEPDFLDGSFSLLEYLGYFPEGYYFNEDGKIVILISNIMDENYYDPTYPVYIAGFYSPSFEVYFDRNIISIDAYDWANRVGPSAARPYLYESIFAHEFQHLIHDDWQPADELFINEGCSEFTRLICGYGPDYRRYNQFFATPDNSLTEWGDQGDINILADYGAVALWTIYLEDHYPGILRQFFLSGVGGIEGLNLALSSYRTNFNAVFHNWRLANLLRTSLIGGGIYNYFSINLNAPGVSQVKMNQIKYQYVPWTYGSSFGTTKTALGYDTGIKEIATYGTDYVKFTDWNTRGTIYFDGNDYATLEMGWELIGDVWYSGSGVDLIDTSIVGEGYVNPANPFLTFETYYDIEEYWDFGFVQVSTDGGASWTSLSNEYTTFEHDVNALPAIIENLPGLTCTSDDWVNMEFNLSDYAGSFVKIRFRYMTDWATTYEGWYVTNVQLSGSPMALAKLQLPVNFQVTVVQAVYIFGRTVLIPVDMFVNSNTETGRTYSIATKPGYTILVVTPIMASGTADYKFTVVPSAR</sequence>
<dbReference type="Pfam" id="PF20773">
    <property type="entry name" value="InhA-like_MAM"/>
    <property type="match status" value="1"/>
</dbReference>
<dbReference type="EMBL" id="DSTX01000007">
    <property type="protein sequence ID" value="HFK20607.1"/>
    <property type="molecule type" value="Genomic_DNA"/>
</dbReference>
<reference evidence="1" key="1">
    <citation type="journal article" date="2020" name="mSystems">
        <title>Genome- and Community-Level Interaction Insights into Carbon Utilization and Element Cycling Functions of Hydrothermarchaeota in Hydrothermal Sediment.</title>
        <authorList>
            <person name="Zhou Z."/>
            <person name="Liu Y."/>
            <person name="Xu W."/>
            <person name="Pan J."/>
            <person name="Luo Z.H."/>
            <person name="Li M."/>
        </authorList>
    </citation>
    <scope>NUCLEOTIDE SEQUENCE [LARGE SCALE GENOMIC DNA]</scope>
    <source>
        <strain evidence="1">SpSt-468</strain>
    </source>
</reference>
<gene>
    <name evidence="1" type="ORF">ENS19_04910</name>
</gene>
<dbReference type="AlphaFoldDB" id="A0A7C3FAN5"/>
<protein>
    <submittedName>
        <fullName evidence="1">Uncharacterized protein</fullName>
    </submittedName>
</protein>
<name>A0A7C3FAN5_9CREN</name>
<comment type="caution">
    <text evidence="1">The sequence shown here is derived from an EMBL/GenBank/DDBJ whole genome shotgun (WGS) entry which is preliminary data.</text>
</comment>
<dbReference type="Gene3D" id="2.60.120.260">
    <property type="entry name" value="Galactose-binding domain-like"/>
    <property type="match status" value="1"/>
</dbReference>
<accession>A0A7C3FAN5</accession>
<proteinExistence type="predicted"/>
<evidence type="ECO:0000313" key="1">
    <source>
        <dbReference type="EMBL" id="HFK20607.1"/>
    </source>
</evidence>